<dbReference type="PROSITE" id="PS00972">
    <property type="entry name" value="USP_1"/>
    <property type="match status" value="1"/>
</dbReference>
<feature type="domain" description="DUSP" evidence="3">
    <location>
        <begin position="14"/>
        <end position="121"/>
    </location>
</feature>
<dbReference type="PROSITE" id="PS00973">
    <property type="entry name" value="USP_2"/>
    <property type="match status" value="1"/>
</dbReference>
<evidence type="ECO:0000313" key="4">
    <source>
        <dbReference type="EMBL" id="KAJ6240011.1"/>
    </source>
</evidence>
<dbReference type="SMART" id="SM00695">
    <property type="entry name" value="DUSP"/>
    <property type="match status" value="1"/>
</dbReference>
<evidence type="ECO:0000313" key="5">
    <source>
        <dbReference type="Proteomes" id="UP001150062"/>
    </source>
</evidence>
<keyword evidence="4" id="KW-0378">Hydrolase</keyword>
<feature type="region of interest" description="Disordered" evidence="1">
    <location>
        <begin position="551"/>
        <end position="739"/>
    </location>
</feature>
<dbReference type="Gene3D" id="3.30.2230.10">
    <property type="entry name" value="DUSP-like"/>
    <property type="match status" value="1"/>
</dbReference>
<dbReference type="PROSITE" id="PS50235">
    <property type="entry name" value="USP_3"/>
    <property type="match status" value="1"/>
</dbReference>
<dbReference type="InterPro" id="IPR028889">
    <property type="entry name" value="USP"/>
</dbReference>
<feature type="domain" description="USP" evidence="2">
    <location>
        <begin position="268"/>
        <end position="1106"/>
    </location>
</feature>
<dbReference type="Gene3D" id="3.90.70.10">
    <property type="entry name" value="Cysteine proteinases"/>
    <property type="match status" value="2"/>
</dbReference>
<accession>A0ABQ8Y5A5</accession>
<dbReference type="EMBL" id="JAOAOG010000215">
    <property type="protein sequence ID" value="KAJ6240011.1"/>
    <property type="molecule type" value="Genomic_DNA"/>
</dbReference>
<dbReference type="Proteomes" id="UP001150062">
    <property type="component" value="Unassembled WGS sequence"/>
</dbReference>
<dbReference type="Pfam" id="PF00443">
    <property type="entry name" value="UCH"/>
    <property type="match status" value="1"/>
</dbReference>
<dbReference type="PROSITE" id="PS51283">
    <property type="entry name" value="DUSP"/>
    <property type="match status" value="1"/>
</dbReference>
<dbReference type="CDD" id="cd02674">
    <property type="entry name" value="Peptidase_C19R"/>
    <property type="match status" value="1"/>
</dbReference>
<dbReference type="PANTHER" id="PTHR21646">
    <property type="entry name" value="UBIQUITIN CARBOXYL-TERMINAL HYDROLASE"/>
    <property type="match status" value="1"/>
</dbReference>
<dbReference type="InterPro" id="IPR006615">
    <property type="entry name" value="Pept_C19_DUSP"/>
</dbReference>
<feature type="compositionally biased region" description="Acidic residues" evidence="1">
    <location>
        <begin position="813"/>
        <end position="826"/>
    </location>
</feature>
<evidence type="ECO:0000259" key="3">
    <source>
        <dbReference type="PROSITE" id="PS51283"/>
    </source>
</evidence>
<feature type="compositionally biased region" description="Basic and acidic residues" evidence="1">
    <location>
        <begin position="688"/>
        <end position="698"/>
    </location>
</feature>
<reference evidence="4" key="1">
    <citation type="submission" date="2022-08" db="EMBL/GenBank/DDBJ databases">
        <title>Novel sulfate-reducing endosymbionts in the free-living metamonad Anaeramoeba.</title>
        <authorList>
            <person name="Jerlstrom-Hultqvist J."/>
            <person name="Cepicka I."/>
            <person name="Gallot-Lavallee L."/>
            <person name="Salas-Leiva D."/>
            <person name="Curtis B.A."/>
            <person name="Zahonova K."/>
            <person name="Pipaliya S."/>
            <person name="Dacks J."/>
            <person name="Roger A.J."/>
        </authorList>
    </citation>
    <scope>NUCLEOTIDE SEQUENCE</scope>
    <source>
        <strain evidence="4">Schooner1</strain>
    </source>
</reference>
<proteinExistence type="predicted"/>
<gene>
    <name evidence="4" type="ORF">M0813_24664</name>
</gene>
<feature type="compositionally biased region" description="Basic and acidic residues" evidence="1">
    <location>
        <begin position="708"/>
        <end position="739"/>
    </location>
</feature>
<dbReference type="Pfam" id="PF06337">
    <property type="entry name" value="DUSP"/>
    <property type="match status" value="1"/>
</dbReference>
<comment type="caution">
    <text evidence="4">The sequence shown here is derived from an EMBL/GenBank/DDBJ whole genome shotgun (WGS) entry which is preliminary data.</text>
</comment>
<organism evidence="4 5">
    <name type="scientific">Anaeramoeba flamelloides</name>
    <dbReference type="NCBI Taxonomy" id="1746091"/>
    <lineage>
        <taxon>Eukaryota</taxon>
        <taxon>Metamonada</taxon>
        <taxon>Anaeramoebidae</taxon>
        <taxon>Anaeramoeba</taxon>
    </lineage>
</organism>
<dbReference type="InterPro" id="IPR001394">
    <property type="entry name" value="Peptidase_C19_UCH"/>
</dbReference>
<dbReference type="SUPFAM" id="SSF143791">
    <property type="entry name" value="DUSP-like"/>
    <property type="match status" value="1"/>
</dbReference>
<feature type="compositionally biased region" description="Basic and acidic residues" evidence="1">
    <location>
        <begin position="565"/>
        <end position="676"/>
    </location>
</feature>
<dbReference type="InterPro" id="IPR038765">
    <property type="entry name" value="Papain-like_cys_pep_sf"/>
</dbReference>
<dbReference type="InterPro" id="IPR050185">
    <property type="entry name" value="Ub_carboxyl-term_hydrolase"/>
</dbReference>
<keyword evidence="5" id="KW-1185">Reference proteome</keyword>
<dbReference type="SUPFAM" id="SSF54001">
    <property type="entry name" value="Cysteine proteinases"/>
    <property type="match status" value="1"/>
</dbReference>
<dbReference type="InterPro" id="IPR018200">
    <property type="entry name" value="USP_CS"/>
</dbReference>
<feature type="compositionally biased region" description="Basic and acidic residues" evidence="1">
    <location>
        <begin position="837"/>
        <end position="851"/>
    </location>
</feature>
<evidence type="ECO:0000259" key="2">
    <source>
        <dbReference type="PROSITE" id="PS50235"/>
    </source>
</evidence>
<protein>
    <submittedName>
        <fullName evidence="4">Ubiquitin carboxyl-terminal hydrolase 11</fullName>
    </submittedName>
</protein>
<dbReference type="GO" id="GO:0016787">
    <property type="term" value="F:hydrolase activity"/>
    <property type="evidence" value="ECO:0007669"/>
    <property type="project" value="UniProtKB-KW"/>
</dbReference>
<feature type="region of interest" description="Disordered" evidence="1">
    <location>
        <begin position="809"/>
        <end position="851"/>
    </location>
</feature>
<dbReference type="InterPro" id="IPR035927">
    <property type="entry name" value="DUSP-like_sf"/>
</dbReference>
<evidence type="ECO:0000256" key="1">
    <source>
        <dbReference type="SAM" id="MobiDB-lite"/>
    </source>
</evidence>
<name>A0ABQ8Y5A5_9EUKA</name>
<sequence>MTKNLSETLKWKELPIKMERKIIENSIKKNSRLVPGESWFLLHFKWYTSWKLYAQQEISDEEQELRYPKPIRIKNLPLFDIYNKLRKNISEQTDYILVHNHTWDLFQKIYGGGPKIARKVIQFGKQNETIVEINLLEFEIYKSYKKRTVLETKIKISRKCLIKDLFLLIGKHIKQTKSRIRIFKYKNGNLGKEFTDLSLEIGEAKLTDQSKLVYQICSKNYKKKKEKELKKRHKNAGSGENSTSEEGWLTNFSIFGSKPAPPKHLGLTGLRNLGNTCFMNSGLQCLLNLSIFREYFLNSKWEKEINRKNPIGMKGNLALAFAKLIQEYWGGKTDLINPSKLKSVIGKFATQFMGFSQQDSQELISFLLDGLHEDLNRIIDKPYVEEVDGTNCKDIGKLAQQSWLNYKKRNDSFIVDHFQGLLLNKLNCPMCGMDSFKLDPLMYLTVPLPSSLDFKFTIMVIPPDRNTQNIKKYHVISKIANGLKGIIEELSSLCNYPQENLYLAELYQNRVYQIILNNNPLPRITNNDTIVAYVIESLEIEKKCQNKFSNIKENDNNMETDNENDNGKEDHSNGENDIKNENKDKINGNDKESHKGLTKKEDKDNENDKNKKDENNKHENEKHFNDNQNGEKNDQNENDQNKENHNNGKNDIQNENKDKTDEKDKQNQKGQTKEKDNDNDDNESTNNNDHENKNDSNEKNQINNGNGDKYKNENEDENKDDKEDENKKENESKIKKPEKQKQFLIPIHYYKLKKMNSVKFGVPELIKLPEIELDYKEIRKICKKYILKIIPNLKELILKIVDENPKYIKSENENENGDGDDNDNENEGGNGNGNENHSNKNKKDKDEKKDKEQKFKAKMEDIIIQFGFQPEKIFPIFRIVLCEKYKYNRLSIKLLNEESKIKIDNNDMKIGIRLNPLLFEIIPDFEKQFSIIEDHDSFIKYQQKKLLSKTTKITTLKDCLNSFQVEEKLSPDNKWYCPNCKKFVRALKKLEIWELPEILIIQLKRFSQGPFIRRKISRIVDLPMVLDMYDMISKRNKNKLEPKKYIYELCSISNHYGGVFGGHYTAYAKNDTTSNWYHYDDSTVTKMDKNQPIVTSAAYVLFYKRKRDL</sequence>